<accession>Q2H579</accession>
<dbReference type="HOGENOM" id="CLU_2170775_0_0_1"/>
<dbReference type="GeneID" id="4390681"/>
<dbReference type="AlphaFoldDB" id="Q2H579"/>
<proteinExistence type="predicted"/>
<dbReference type="OrthoDB" id="8300194at2759"/>
<name>Q2H579_CHAGB</name>
<dbReference type="VEuPathDB" id="FungiDB:CHGG_06186"/>
<keyword evidence="2" id="KW-1185">Reference proteome</keyword>
<dbReference type="eggNOG" id="ENOG502S6BM">
    <property type="taxonomic scope" value="Eukaryota"/>
</dbReference>
<gene>
    <name evidence="1" type="ORF">CHGG_06186</name>
</gene>
<evidence type="ECO:0000313" key="1">
    <source>
        <dbReference type="EMBL" id="EAQ89567.1"/>
    </source>
</evidence>
<evidence type="ECO:0008006" key="3">
    <source>
        <dbReference type="Google" id="ProtNLM"/>
    </source>
</evidence>
<organism evidence="1 2">
    <name type="scientific">Chaetomium globosum (strain ATCC 6205 / CBS 148.51 / DSM 1962 / NBRC 6347 / NRRL 1970)</name>
    <name type="common">Soil fungus</name>
    <dbReference type="NCBI Taxonomy" id="306901"/>
    <lineage>
        <taxon>Eukaryota</taxon>
        <taxon>Fungi</taxon>
        <taxon>Dikarya</taxon>
        <taxon>Ascomycota</taxon>
        <taxon>Pezizomycotina</taxon>
        <taxon>Sordariomycetes</taxon>
        <taxon>Sordariomycetidae</taxon>
        <taxon>Sordariales</taxon>
        <taxon>Chaetomiaceae</taxon>
        <taxon>Chaetomium</taxon>
    </lineage>
</organism>
<dbReference type="SUPFAM" id="SSF56112">
    <property type="entry name" value="Protein kinase-like (PK-like)"/>
    <property type="match status" value="1"/>
</dbReference>
<reference evidence="2" key="1">
    <citation type="journal article" date="2015" name="Genome Announc.">
        <title>Draft genome sequence of the cellulolytic fungus Chaetomium globosum.</title>
        <authorList>
            <person name="Cuomo C.A."/>
            <person name="Untereiner W.A."/>
            <person name="Ma L.-J."/>
            <person name="Grabherr M."/>
            <person name="Birren B.W."/>
        </authorList>
    </citation>
    <scope>NUCLEOTIDE SEQUENCE [LARGE SCALE GENOMIC DNA]</scope>
    <source>
        <strain evidence="2">ATCC 6205 / CBS 148.51 / DSM 1962 / NBRC 6347 / NRRL 1970</strain>
    </source>
</reference>
<evidence type="ECO:0000313" key="2">
    <source>
        <dbReference type="Proteomes" id="UP000001056"/>
    </source>
</evidence>
<dbReference type="Proteomes" id="UP000001056">
    <property type="component" value="Unassembled WGS sequence"/>
</dbReference>
<dbReference type="InParanoid" id="Q2H579"/>
<sequence>MGQSIGALFPLHLGLWCGNLLFRSLGPLTRRVSWHRVIKGPCYPPKAEAMRYVASHTSIPVPKIYAVHAEEDGFMYIVMAYVWGDTLAYCPRLFEILPMTAVSESGLSAQ</sequence>
<dbReference type="InterPro" id="IPR011009">
    <property type="entry name" value="Kinase-like_dom_sf"/>
</dbReference>
<dbReference type="EMBL" id="CH408031">
    <property type="protein sequence ID" value="EAQ89567.1"/>
    <property type="molecule type" value="Genomic_DNA"/>
</dbReference>
<dbReference type="RefSeq" id="XP_001222281.1">
    <property type="nucleotide sequence ID" value="XM_001222280.1"/>
</dbReference>
<protein>
    <recommendedName>
        <fullName evidence="3">Aminoglycoside phosphotransferase domain-containing protein</fullName>
    </recommendedName>
</protein>